<dbReference type="Gene3D" id="3.40.50.300">
    <property type="entry name" value="P-loop containing nucleotide triphosphate hydrolases"/>
    <property type="match status" value="1"/>
</dbReference>
<feature type="domain" description="KAP NTPase" evidence="1">
    <location>
        <begin position="32"/>
        <end position="333"/>
    </location>
</feature>
<keyword evidence="3" id="KW-1185">Reference proteome</keyword>
<name>A0A5J6WL95_MORMI</name>
<sequence>MSILDKAKYEDWKITHNFENCKLDRKEYGEFLSSYLVGEKNGFVLNLNGSWGAGKTEFLKRMYTHLLQEKHPVIYIDAWESDFSKEPLTVITSELLTQIELFNNGIGSQENTKRLKQFLGKAIKATAVGVAGYASKKYLEDSTIGSNAMMKLFDESPTDFMTQLSSEYSQQIEAISKIRECLSQLAEVLKSNYGAEIPVVVLVDELDRCRPTYAIEMLEVIKHFFKTDNFVFLVATDTEQLSHSINAVYGNNFDSKQYLKKFFDRKATLPLPDIEAYLNATGISYSQYNRLQLFPTIFNGTTDQSINKIVSVLSTAYDLHIRDIDQLMNKFQSCLRAAMNTLEKTGNAQYINIPALLIGLIEHDKSQDVYEKRTRYYSPEPELSKPNYAISDDFLSIDFIKQSMNNITYSKHISKDRWGESETNYLLPKSAAFRTEMQSSTTQEYQNFLGQSMSNMQFDSRSGCKYWNWDDMKKVIELAGTLE</sequence>
<dbReference type="InterPro" id="IPR027417">
    <property type="entry name" value="P-loop_NTPase"/>
</dbReference>
<dbReference type="EMBL" id="CP044399">
    <property type="protein sequence ID" value="QFI38048.1"/>
    <property type="molecule type" value="Genomic_DNA"/>
</dbReference>
<reference evidence="2 3" key="1">
    <citation type="submission" date="2019-09" db="EMBL/GenBank/DDBJ databases">
        <title>Hybrid Assembly of the complete Genome of the Deep-Sea Bacterium Moritella marina from long Nanopore and Illumina reads.</title>
        <authorList>
            <person name="Magin S."/>
            <person name="Georgoulis A."/>
            <person name="Papadimitriou K."/>
            <person name="Iliakis G."/>
            <person name="Vorgias C.E."/>
        </authorList>
    </citation>
    <scope>NUCLEOTIDE SEQUENCE [LARGE SCALE GENOMIC DNA]</scope>
    <source>
        <strain evidence="2 3">MP-1</strain>
    </source>
</reference>
<dbReference type="OrthoDB" id="88903at2"/>
<protein>
    <recommendedName>
        <fullName evidence="1">KAP NTPase domain-containing protein</fullName>
    </recommendedName>
</protein>
<evidence type="ECO:0000259" key="1">
    <source>
        <dbReference type="Pfam" id="PF07693"/>
    </source>
</evidence>
<organism evidence="2 3">
    <name type="scientific">Moritella marina ATCC 15381</name>
    <dbReference type="NCBI Taxonomy" id="1202962"/>
    <lineage>
        <taxon>Bacteria</taxon>
        <taxon>Pseudomonadati</taxon>
        <taxon>Pseudomonadota</taxon>
        <taxon>Gammaproteobacteria</taxon>
        <taxon>Alteromonadales</taxon>
        <taxon>Moritellaceae</taxon>
        <taxon>Moritella</taxon>
    </lineage>
</organism>
<dbReference type="InterPro" id="IPR052754">
    <property type="entry name" value="NTPase_KAP_P-loop"/>
</dbReference>
<dbReference type="SUPFAM" id="SSF52540">
    <property type="entry name" value="P-loop containing nucleoside triphosphate hydrolases"/>
    <property type="match status" value="1"/>
</dbReference>
<evidence type="ECO:0000313" key="2">
    <source>
        <dbReference type="EMBL" id="QFI38048.1"/>
    </source>
</evidence>
<dbReference type="Proteomes" id="UP000327424">
    <property type="component" value="Chromosome"/>
</dbReference>
<proteinExistence type="predicted"/>
<dbReference type="PANTHER" id="PTHR22674:SF6">
    <property type="entry name" value="NTPASE KAP FAMILY P-LOOP DOMAIN-CONTAINING PROTEIN 1"/>
    <property type="match status" value="1"/>
</dbReference>
<gene>
    <name evidence="2" type="ORF">FR932_09395</name>
</gene>
<dbReference type="AlphaFoldDB" id="A0A5J6WL95"/>
<dbReference type="KEGG" id="mmaa:FR932_09395"/>
<evidence type="ECO:0000313" key="3">
    <source>
        <dbReference type="Proteomes" id="UP000327424"/>
    </source>
</evidence>
<dbReference type="Pfam" id="PF07693">
    <property type="entry name" value="KAP_NTPase"/>
    <property type="match status" value="1"/>
</dbReference>
<dbReference type="InterPro" id="IPR011646">
    <property type="entry name" value="KAP_P-loop"/>
</dbReference>
<dbReference type="PANTHER" id="PTHR22674">
    <property type="entry name" value="NTPASE, KAP FAMILY P-LOOP DOMAIN-CONTAINING 1"/>
    <property type="match status" value="1"/>
</dbReference>
<accession>A0A5J6WL95</accession>
<dbReference type="RefSeq" id="WP_019441777.1">
    <property type="nucleotide sequence ID" value="NZ_ALOE01000022.1"/>
</dbReference>